<protein>
    <submittedName>
        <fullName evidence="1">Uncharacterized protein</fullName>
    </submittedName>
</protein>
<evidence type="ECO:0000313" key="2">
    <source>
        <dbReference type="Proteomes" id="UP000580250"/>
    </source>
</evidence>
<reference evidence="1 2" key="1">
    <citation type="submission" date="2020-08" db="EMBL/GenBank/DDBJ databases">
        <authorList>
            <person name="Koutsovoulos G."/>
            <person name="Danchin GJ E."/>
        </authorList>
    </citation>
    <scope>NUCLEOTIDE SEQUENCE [LARGE SCALE GENOMIC DNA]</scope>
</reference>
<dbReference type="Proteomes" id="UP000580250">
    <property type="component" value="Unassembled WGS sequence"/>
</dbReference>
<dbReference type="AlphaFoldDB" id="A0A6V7UV18"/>
<gene>
    <name evidence="1" type="ORF">MENT_LOCUS17110</name>
</gene>
<name>A0A6V7UV18_MELEN</name>
<evidence type="ECO:0000313" key="1">
    <source>
        <dbReference type="EMBL" id="CAD2165327.1"/>
    </source>
</evidence>
<accession>A0A6V7UV18</accession>
<proteinExistence type="predicted"/>
<sequence length="175" mass="19944">MNFWKISHYIKMSDIKFPKILPEVEFNISATGITISSVRYTTPRFLPYDQGGKCRKCKSTEVELDFIIVKEGVVVYCTRFEGSRFVPFDSLYDLPGHCFFKVKNKGRVFNVPYNDTTQIHCPKTEPAEPQPAQILPTIPEEVSQIPQPLDNLPTMDELDDFFQSLDASVTGIPTD</sequence>
<organism evidence="1 2">
    <name type="scientific">Meloidogyne enterolobii</name>
    <name type="common">Root-knot nematode worm</name>
    <name type="synonym">Meloidogyne mayaguensis</name>
    <dbReference type="NCBI Taxonomy" id="390850"/>
    <lineage>
        <taxon>Eukaryota</taxon>
        <taxon>Metazoa</taxon>
        <taxon>Ecdysozoa</taxon>
        <taxon>Nematoda</taxon>
        <taxon>Chromadorea</taxon>
        <taxon>Rhabditida</taxon>
        <taxon>Tylenchina</taxon>
        <taxon>Tylenchomorpha</taxon>
        <taxon>Tylenchoidea</taxon>
        <taxon>Meloidogynidae</taxon>
        <taxon>Meloidogyninae</taxon>
        <taxon>Meloidogyne</taxon>
    </lineage>
</organism>
<dbReference type="EMBL" id="CAJEWN010000109">
    <property type="protein sequence ID" value="CAD2165327.1"/>
    <property type="molecule type" value="Genomic_DNA"/>
</dbReference>
<comment type="caution">
    <text evidence="1">The sequence shown here is derived from an EMBL/GenBank/DDBJ whole genome shotgun (WGS) entry which is preliminary data.</text>
</comment>